<dbReference type="GO" id="GO:0000723">
    <property type="term" value="P:telomere maintenance"/>
    <property type="evidence" value="ECO:0007669"/>
    <property type="project" value="InterPro"/>
</dbReference>
<evidence type="ECO:0000313" key="3">
    <source>
        <dbReference type="Proteomes" id="UP000051530"/>
    </source>
</evidence>
<dbReference type="OrthoDB" id="2186770at2759"/>
<proteinExistence type="predicted"/>
<keyword evidence="3" id="KW-1185">Reference proteome</keyword>
<dbReference type="SUPFAM" id="SSF50249">
    <property type="entry name" value="Nucleic acid-binding proteins"/>
    <property type="match status" value="1"/>
</dbReference>
<dbReference type="GO" id="GO:0003677">
    <property type="term" value="F:DNA binding"/>
    <property type="evidence" value="ECO:0007669"/>
    <property type="project" value="InterPro"/>
</dbReference>
<dbReference type="InterPro" id="IPR012340">
    <property type="entry name" value="NA-bd_OB-fold"/>
</dbReference>
<dbReference type="EMBL" id="LGUB01000050">
    <property type="protein sequence ID" value="KRH94622.1"/>
    <property type="molecule type" value="Genomic_DNA"/>
</dbReference>
<gene>
    <name evidence="2" type="ORF">M153_1960008956</name>
</gene>
<evidence type="ECO:0000259" key="1">
    <source>
        <dbReference type="Pfam" id="PF02765"/>
    </source>
</evidence>
<protein>
    <submittedName>
        <fullName evidence="2">Putative Nucleic acid-binding, OB-fold, Nucleic acid-binding, OB-fold-like protein</fullName>
    </submittedName>
</protein>
<reference evidence="2 3" key="1">
    <citation type="submission" date="2015-07" db="EMBL/GenBank/DDBJ databases">
        <title>The genome of Pseudoloma neurophilia, a relevant intracellular parasite of the zebrafish.</title>
        <authorList>
            <person name="Ndikumana S."/>
            <person name="Pelin A."/>
            <person name="Sanders J."/>
            <person name="Corradi N."/>
        </authorList>
    </citation>
    <scope>NUCLEOTIDE SEQUENCE [LARGE SCALE GENOMIC DNA]</scope>
    <source>
        <strain evidence="2 3">MK1</strain>
    </source>
</reference>
<feature type="domain" description="Telomeric single stranded DNA binding POT1/Cdc13" evidence="1">
    <location>
        <begin position="3"/>
        <end position="80"/>
    </location>
</feature>
<dbReference type="InterPro" id="IPR011564">
    <property type="entry name" value="Telomer_end-bd_POT1/Cdc13"/>
</dbReference>
<dbReference type="GO" id="GO:0000781">
    <property type="term" value="C:chromosome, telomeric region"/>
    <property type="evidence" value="ECO:0007669"/>
    <property type="project" value="InterPro"/>
</dbReference>
<evidence type="ECO:0000313" key="2">
    <source>
        <dbReference type="EMBL" id="KRH94622.1"/>
    </source>
</evidence>
<dbReference type="AlphaFoldDB" id="A0A0R0M4V9"/>
<dbReference type="Gene3D" id="2.40.50.140">
    <property type="entry name" value="Nucleic acid-binding proteins"/>
    <property type="match status" value="2"/>
</dbReference>
<organism evidence="2 3">
    <name type="scientific">Pseudoloma neurophilia</name>
    <dbReference type="NCBI Taxonomy" id="146866"/>
    <lineage>
        <taxon>Eukaryota</taxon>
        <taxon>Fungi</taxon>
        <taxon>Fungi incertae sedis</taxon>
        <taxon>Microsporidia</taxon>
        <taxon>Pseudoloma</taxon>
    </lineage>
</organism>
<dbReference type="Proteomes" id="UP000051530">
    <property type="component" value="Unassembled WGS sequence"/>
</dbReference>
<dbReference type="VEuPathDB" id="MicrosporidiaDB:M153_1960008956"/>
<accession>A0A0R0M4V9</accession>
<name>A0A0R0M4V9_9MICR</name>
<dbReference type="Pfam" id="PF02765">
    <property type="entry name" value="POT1"/>
    <property type="match status" value="1"/>
</dbReference>
<sequence>MRFKKISEIESNNYSTVICVVHTVLEPLKTKGTDFVTTLEVSDEDKNQISIKMFTKTPRFANFFKEHDIVKIQKVKLSKPGVGITGHGSEVEVLANLNEENSKVFVTESEMEKIKCLKEASAFIKKNQLTKVCDIAPNTTFSFIGLLLDIKEECSNLAILTMVDFTKSEMIFPIIQNAAFTNNMTLIIKVWGETQANEVKNLQIDQIYKIQTLKIGKIEHILEARISESAYTPFQKIEVADPEHQEIIEKQKQFFREAQPAKTADDFLPEEFKKFDLVKTNQIKKNGTYRIRALAVSNFPFKPANIIICDHCRSLYSTEIKFRKTKHCLNTEDCNPYHEKIIKVHFKDSAGTLSVVLKNKLAEKYAKNIALYRSKELDCIIMRNKKFNFLTDANFID</sequence>
<comment type="caution">
    <text evidence="2">The sequence shown here is derived from an EMBL/GenBank/DDBJ whole genome shotgun (WGS) entry which is preliminary data.</text>
</comment>